<reference evidence="2" key="1">
    <citation type="submission" date="2016-05" db="EMBL/GenBank/DDBJ databases">
        <authorList>
            <person name="Lavstsen T."/>
            <person name="Jespersen J.S."/>
        </authorList>
    </citation>
    <scope>NUCLEOTIDE SEQUENCE</scope>
    <source>
        <strain evidence="2">PFRJS10</strain>
    </source>
</reference>
<evidence type="ECO:0000256" key="1">
    <source>
        <dbReference type="SAM" id="MobiDB-lite"/>
    </source>
</evidence>
<dbReference type="AlphaFoldDB" id="A0A2C7AR41"/>
<protein>
    <submittedName>
        <fullName evidence="2">Uncharacterized protein</fullName>
    </submittedName>
</protein>
<dbReference type="EMBL" id="LT576035">
    <property type="protein sequence ID" value="SBN38152.1"/>
    <property type="molecule type" value="Genomic_DNA"/>
</dbReference>
<evidence type="ECO:0000313" key="2">
    <source>
        <dbReference type="EMBL" id="SBN38152.1"/>
    </source>
</evidence>
<gene>
    <name evidence="2" type="ORF">PFR_JS10_509</name>
</gene>
<proteinExistence type="predicted"/>
<accession>A0A2C7AR41</accession>
<organism evidence="2">
    <name type="scientific">Propionibacterium freudenreichii</name>
    <dbReference type="NCBI Taxonomy" id="1744"/>
    <lineage>
        <taxon>Bacteria</taxon>
        <taxon>Bacillati</taxon>
        <taxon>Actinomycetota</taxon>
        <taxon>Actinomycetes</taxon>
        <taxon>Propionibacteriales</taxon>
        <taxon>Propionibacteriaceae</taxon>
        <taxon>Propionibacterium</taxon>
    </lineage>
</organism>
<name>A0A2C7AR41_9ACTN</name>
<sequence length="79" mass="7966">MRLDRLYPGTLVKNAANLALVPAPRTAKVGGQPIIGDELIAWASGFVRDILLPDAPRRQGTAGNTAGDTVGATAGAAAG</sequence>
<feature type="compositionally biased region" description="Low complexity" evidence="1">
    <location>
        <begin position="60"/>
        <end position="79"/>
    </location>
</feature>
<feature type="region of interest" description="Disordered" evidence="1">
    <location>
        <begin position="57"/>
        <end position="79"/>
    </location>
</feature>